<reference evidence="1" key="1">
    <citation type="submission" date="2021-06" db="EMBL/GenBank/DDBJ databases">
        <authorList>
            <person name="Kallberg Y."/>
            <person name="Tangrot J."/>
            <person name="Rosling A."/>
        </authorList>
    </citation>
    <scope>NUCLEOTIDE SEQUENCE</scope>
    <source>
        <strain evidence="1">MA461A</strain>
    </source>
</reference>
<sequence length="225" mass="25726">MAQKASSSYIIRKEQVNNLKKVKLIRGYLYRLFPDIAQLRTEINRNNIHIYLSIPEINLVLGEDGKNATKIVKELNRLINDDKVSLHFNLIEVKNVYANAQAVANLMASQIKKRLPIRQIFRNLISKIKLSTEKFREKIKGGSFEVRGILDDSGIAQTKKEKWGKLPLSTIDSNIEIGRQEAIIPRGKVGIKIILYKGKIWQKKKSINQSAKLANEPVQREKQAI</sequence>
<organism evidence="1 2">
    <name type="scientific">Racocetra persica</name>
    <dbReference type="NCBI Taxonomy" id="160502"/>
    <lineage>
        <taxon>Eukaryota</taxon>
        <taxon>Fungi</taxon>
        <taxon>Fungi incertae sedis</taxon>
        <taxon>Mucoromycota</taxon>
        <taxon>Glomeromycotina</taxon>
        <taxon>Glomeromycetes</taxon>
        <taxon>Diversisporales</taxon>
        <taxon>Gigasporaceae</taxon>
        <taxon>Racocetra</taxon>
    </lineage>
</organism>
<keyword evidence="2" id="KW-1185">Reference proteome</keyword>
<dbReference type="Proteomes" id="UP000789920">
    <property type="component" value="Unassembled WGS sequence"/>
</dbReference>
<dbReference type="EMBL" id="CAJVQC010002225">
    <property type="protein sequence ID" value="CAG8507733.1"/>
    <property type="molecule type" value="Genomic_DNA"/>
</dbReference>
<accession>A0ACA9L615</accession>
<evidence type="ECO:0000313" key="2">
    <source>
        <dbReference type="Proteomes" id="UP000789920"/>
    </source>
</evidence>
<name>A0ACA9L615_9GLOM</name>
<evidence type="ECO:0000313" key="1">
    <source>
        <dbReference type="EMBL" id="CAG8507733.1"/>
    </source>
</evidence>
<gene>
    <name evidence="1" type="ORF">RPERSI_LOCUS2114</name>
</gene>
<comment type="caution">
    <text evidence="1">The sequence shown here is derived from an EMBL/GenBank/DDBJ whole genome shotgun (WGS) entry which is preliminary data.</text>
</comment>
<protein>
    <submittedName>
        <fullName evidence="1">15113_t:CDS:1</fullName>
    </submittedName>
</protein>
<proteinExistence type="predicted"/>